<sequence length="184" mass="20466">MLNVWETVMDTMKSMTDQDEDQPLHVGEVMACWIYLAGLELAKVSVQAGINTTTDNELKAILEEDMKLGNSQRERLHDFMIKEGITLPSAPEDMPKSDPNSVPLGVKLTDDVIANELSLKIISLIMRAASAASESIRSDVGILFIQFQAEKLAFATRLKHLMRKRGWIKVPPFYVPPGSQQPLG</sequence>
<dbReference type="Proteomes" id="UP000252731">
    <property type="component" value="Unassembled WGS sequence"/>
</dbReference>
<reference evidence="1 2" key="1">
    <citation type="submission" date="2018-06" db="EMBL/GenBank/DDBJ databases">
        <title>Freshwater and sediment microbial communities from various areas in North America, analyzing microbe dynamics in response to fracking.</title>
        <authorList>
            <person name="Lamendella R."/>
        </authorList>
    </citation>
    <scope>NUCLEOTIDE SEQUENCE [LARGE SCALE GENOMIC DNA]</scope>
    <source>
        <strain evidence="1 2">14_TX</strain>
    </source>
</reference>
<dbReference type="InterPro" id="IPR021617">
    <property type="entry name" value="DUF3231"/>
</dbReference>
<dbReference type="RefSeq" id="WP_113885795.1">
    <property type="nucleotide sequence ID" value="NZ_QNSF01000040.1"/>
</dbReference>
<dbReference type="Gene3D" id="1.20.1260.10">
    <property type="match status" value="1"/>
</dbReference>
<keyword evidence="2" id="KW-1185">Reference proteome</keyword>
<name>A0A366JGF9_CYTFI</name>
<dbReference type="InterPro" id="IPR012347">
    <property type="entry name" value="Ferritin-like"/>
</dbReference>
<evidence type="ECO:0000313" key="1">
    <source>
        <dbReference type="EMBL" id="RBP85489.1"/>
    </source>
</evidence>
<evidence type="ECO:0000313" key="2">
    <source>
        <dbReference type="Proteomes" id="UP000252731"/>
    </source>
</evidence>
<protein>
    <submittedName>
        <fullName evidence="1">Uncharacterized protein DUF3231</fullName>
    </submittedName>
</protein>
<comment type="caution">
    <text evidence="1">The sequence shown here is derived from an EMBL/GenBank/DDBJ whole genome shotgun (WGS) entry which is preliminary data.</text>
</comment>
<organism evidence="1 2">
    <name type="scientific">Cytobacillus firmus</name>
    <name type="common">Bacillus firmus</name>
    <dbReference type="NCBI Taxonomy" id="1399"/>
    <lineage>
        <taxon>Bacteria</taxon>
        <taxon>Bacillati</taxon>
        <taxon>Bacillota</taxon>
        <taxon>Bacilli</taxon>
        <taxon>Bacillales</taxon>
        <taxon>Bacillaceae</taxon>
        <taxon>Cytobacillus</taxon>
    </lineage>
</organism>
<dbReference type="Pfam" id="PF11553">
    <property type="entry name" value="DUF3231"/>
    <property type="match status" value="1"/>
</dbReference>
<gene>
    <name evidence="1" type="ORF">DFO70_1404</name>
</gene>
<dbReference type="EMBL" id="QNSF01000040">
    <property type="protein sequence ID" value="RBP85489.1"/>
    <property type="molecule type" value="Genomic_DNA"/>
</dbReference>
<accession>A0A366JGF9</accession>
<proteinExistence type="predicted"/>
<dbReference type="AlphaFoldDB" id="A0A366JGF9"/>
<dbReference type="OrthoDB" id="1934429at2"/>